<reference evidence="5 6" key="1">
    <citation type="submission" date="2016-10" db="EMBL/GenBank/DDBJ databases">
        <authorList>
            <person name="de Groot N.N."/>
        </authorList>
    </citation>
    <scope>NUCLEOTIDE SEQUENCE [LARGE SCALE GENOMIC DNA]</scope>
    <source>
        <strain evidence="5 6">CDM_5</strain>
    </source>
</reference>
<dbReference type="InterPro" id="IPR050221">
    <property type="entry name" value="26S_Proteasome_ATPase"/>
</dbReference>
<evidence type="ECO:0000256" key="1">
    <source>
        <dbReference type="ARBA" id="ARBA00006914"/>
    </source>
</evidence>
<proteinExistence type="inferred from homology"/>
<evidence type="ECO:0000313" key="6">
    <source>
        <dbReference type="Proteomes" id="UP000183894"/>
    </source>
</evidence>
<dbReference type="AlphaFoldDB" id="A0A1H7T3Q9"/>
<keyword evidence="3" id="KW-0067">ATP-binding</keyword>
<evidence type="ECO:0000313" key="5">
    <source>
        <dbReference type="EMBL" id="SEL79358.1"/>
    </source>
</evidence>
<comment type="similarity">
    <text evidence="1">Belongs to the AAA ATPase family.</text>
</comment>
<keyword evidence="2" id="KW-0547">Nucleotide-binding</keyword>
<feature type="domain" description="AAA+ ATPase" evidence="4">
    <location>
        <begin position="492"/>
        <end position="624"/>
    </location>
</feature>
<dbReference type="Gene3D" id="3.40.50.300">
    <property type="entry name" value="P-loop containing nucleotide triphosphate hydrolases"/>
    <property type="match status" value="1"/>
</dbReference>
<protein>
    <submittedName>
        <fullName evidence="5">ATPase family associated with various cellular activities (AAA)</fullName>
    </submittedName>
</protein>
<sequence length="726" mass="79929">MSYEDTIEHLLDELGCLDLLLREHLGNRHEELPRSELGLADRLQSGASHTPPGSTQLVVPPRIRDELDRYRGAIEEERTAAVDSGVELRLQTLVDAFDLTRQHLDVLLLALFPDIDPAGAELFSELHNDASKQRPTVSLVADLFSTTPATFLTATDLFGQGSPLSEYRLLVLEPPEGAGRAGSKLDYSLRVDDRIYAFLLDHGTVDVGLRSPSPTQSSGAAESFVTESTADATLDDLLVEDDTYSTLASLRDSGETGRRLYFYGPQGSGPRRAAEALCDDETYLQIHLPTVLEAGALDIVVREAALQARPVVLADADDVTKATTGGAQSLTSIIERFDPVVADVFLLGESSWTPAGTTRQVVDALVGFDRPTIPLRRRFWRTHADSLPDDLDAEHMASTFDLTLGQMESALAAANTLAGDDELTAEHVREGCRAQSSSQLAELAQHITPSVTREEVILRERTDQKLDQLQAHISNRGRIYDDWGFRDTDKSTGVVALFKGKPGTGKTMAAEALANEVGMHIYKIDLSSVVSKYIGETEENLEQIFKAAEQSNAILLFDEADSVFGDRAEVSDATDRYANAEVNYLLQRIETYDGVILLTTNYASNIDEAFTRRINHTIRFENPKEETRETIWEAAFPDGTPTDGIDAEWLAQFDLSGGEIASLAKRIAVEAASCGADSIQMKHAVRVLERDYRDSGRVVRKSEFEPYADALVEPAQESESRRRNRR</sequence>
<dbReference type="InterPro" id="IPR003959">
    <property type="entry name" value="ATPase_AAA_core"/>
</dbReference>
<dbReference type="CDD" id="cd19481">
    <property type="entry name" value="RecA-like_protease"/>
    <property type="match status" value="1"/>
</dbReference>
<dbReference type="GO" id="GO:0005524">
    <property type="term" value="F:ATP binding"/>
    <property type="evidence" value="ECO:0007669"/>
    <property type="project" value="UniProtKB-KW"/>
</dbReference>
<dbReference type="Proteomes" id="UP000183894">
    <property type="component" value="Unassembled WGS sequence"/>
</dbReference>
<accession>A0A1H7T3Q9</accession>
<dbReference type="InterPro" id="IPR054472">
    <property type="entry name" value="WHD"/>
</dbReference>
<dbReference type="EMBL" id="FOAD01000008">
    <property type="protein sequence ID" value="SEL79358.1"/>
    <property type="molecule type" value="Genomic_DNA"/>
</dbReference>
<organism evidence="5 6">
    <name type="scientific">Haloferax larsenii</name>
    <dbReference type="NCBI Taxonomy" id="302484"/>
    <lineage>
        <taxon>Archaea</taxon>
        <taxon>Methanobacteriati</taxon>
        <taxon>Methanobacteriota</taxon>
        <taxon>Stenosarchaea group</taxon>
        <taxon>Halobacteria</taxon>
        <taxon>Halobacteriales</taxon>
        <taxon>Haloferacaceae</taxon>
        <taxon>Haloferax</taxon>
    </lineage>
</organism>
<name>A0A1H7T3Q9_HALLR</name>
<evidence type="ECO:0000256" key="3">
    <source>
        <dbReference type="ARBA" id="ARBA00022840"/>
    </source>
</evidence>
<dbReference type="InterPro" id="IPR003593">
    <property type="entry name" value="AAA+_ATPase"/>
</dbReference>
<dbReference type="SUPFAM" id="SSF52540">
    <property type="entry name" value="P-loop containing nucleoside triphosphate hydrolases"/>
    <property type="match status" value="1"/>
</dbReference>
<dbReference type="OrthoDB" id="147168at2157"/>
<dbReference type="GO" id="GO:0016887">
    <property type="term" value="F:ATP hydrolysis activity"/>
    <property type="evidence" value="ECO:0007669"/>
    <property type="project" value="InterPro"/>
</dbReference>
<evidence type="ECO:0000256" key="2">
    <source>
        <dbReference type="ARBA" id="ARBA00022741"/>
    </source>
</evidence>
<dbReference type="PANTHER" id="PTHR23073">
    <property type="entry name" value="26S PROTEASOME REGULATORY SUBUNIT"/>
    <property type="match status" value="1"/>
</dbReference>
<dbReference type="Pfam" id="PF00004">
    <property type="entry name" value="AAA"/>
    <property type="match status" value="1"/>
</dbReference>
<evidence type="ECO:0000259" key="4">
    <source>
        <dbReference type="SMART" id="SM00382"/>
    </source>
</evidence>
<gene>
    <name evidence="5" type="ORF">SAMN04488691_10856</name>
</gene>
<dbReference type="SMART" id="SM00382">
    <property type="entry name" value="AAA"/>
    <property type="match status" value="1"/>
</dbReference>
<dbReference type="Pfam" id="PF22977">
    <property type="entry name" value="WHD"/>
    <property type="match status" value="1"/>
</dbReference>
<dbReference type="InterPro" id="IPR027417">
    <property type="entry name" value="P-loop_NTPase"/>
</dbReference>